<proteinExistence type="inferred from homology"/>
<dbReference type="InterPro" id="IPR001753">
    <property type="entry name" value="Enoyl-CoA_hydra/iso"/>
</dbReference>
<dbReference type="PROSITE" id="PS00166">
    <property type="entry name" value="ENOYL_COA_HYDRATASE"/>
    <property type="match status" value="1"/>
</dbReference>
<evidence type="ECO:0000256" key="2">
    <source>
        <dbReference type="RuleBase" id="RU003707"/>
    </source>
</evidence>
<dbReference type="CDD" id="cd06558">
    <property type="entry name" value="crotonase-like"/>
    <property type="match status" value="1"/>
</dbReference>
<gene>
    <name evidence="3" type="ORF">AB6724_11580</name>
</gene>
<protein>
    <submittedName>
        <fullName evidence="3">Enoyl-CoA hydratase/isomerase family protein</fullName>
    </submittedName>
</protein>
<evidence type="ECO:0000313" key="3">
    <source>
        <dbReference type="EMBL" id="MEX8193478.1"/>
    </source>
</evidence>
<dbReference type="Gene3D" id="3.90.226.10">
    <property type="entry name" value="2-enoyl-CoA Hydratase, Chain A, domain 1"/>
    <property type="match status" value="1"/>
</dbReference>
<dbReference type="SUPFAM" id="SSF52096">
    <property type="entry name" value="ClpP/crotonase"/>
    <property type="match status" value="1"/>
</dbReference>
<accession>A0ABV3ZX62</accession>
<dbReference type="Pfam" id="PF00378">
    <property type="entry name" value="ECH_1"/>
    <property type="match status" value="1"/>
</dbReference>
<dbReference type="EMBL" id="JBFYGN010000011">
    <property type="protein sequence ID" value="MEX8193478.1"/>
    <property type="molecule type" value="Genomic_DNA"/>
</dbReference>
<dbReference type="RefSeq" id="WP_369338675.1">
    <property type="nucleotide sequence ID" value="NZ_JBFYGN010000011.1"/>
</dbReference>
<dbReference type="Gene3D" id="1.10.12.10">
    <property type="entry name" value="Lyase 2-enoyl-coa Hydratase, Chain A, domain 2"/>
    <property type="match status" value="1"/>
</dbReference>
<organism evidence="3 4">
    <name type="scientific">Comamonas guangdongensis</name>
    <dbReference type="NCBI Taxonomy" id="510515"/>
    <lineage>
        <taxon>Bacteria</taxon>
        <taxon>Pseudomonadati</taxon>
        <taxon>Pseudomonadota</taxon>
        <taxon>Betaproteobacteria</taxon>
        <taxon>Burkholderiales</taxon>
        <taxon>Comamonadaceae</taxon>
        <taxon>Comamonas</taxon>
    </lineage>
</organism>
<dbReference type="PANTHER" id="PTHR43459">
    <property type="entry name" value="ENOYL-COA HYDRATASE"/>
    <property type="match status" value="1"/>
</dbReference>
<dbReference type="Proteomes" id="UP001561046">
    <property type="component" value="Unassembled WGS sequence"/>
</dbReference>
<dbReference type="InterPro" id="IPR014748">
    <property type="entry name" value="Enoyl-CoA_hydra_C"/>
</dbReference>
<dbReference type="PANTHER" id="PTHR43459:SF1">
    <property type="entry name" value="EG:BACN32G11.4 PROTEIN"/>
    <property type="match status" value="1"/>
</dbReference>
<name>A0ABV3ZX62_9BURK</name>
<sequence length="261" mass="27282">MSSAVIWEIRNRVGHIVLNQPERGNAIGSAMAQALVHAVRQAGSADIGAVLISARGKQFSVGGDVGEFVQNRAQLPALIAQMLDLLHPAMHGLATLPVPVISAVQGPLGGGGIGLALCADLVLAADTVFLRGGYAALGLSPDLGVSYYLARRAGAARAKYLLMSNRPVPARDCLRLGLFDELHEPQALQAAAVALAEELAGGAANSMASIKRLCDAAHTQSLQAHLAAERSAMLGCARSTDCDEGIAAFVEKRRPLFRDRH</sequence>
<comment type="caution">
    <text evidence="3">The sequence shown here is derived from an EMBL/GenBank/DDBJ whole genome shotgun (WGS) entry which is preliminary data.</text>
</comment>
<dbReference type="InterPro" id="IPR018376">
    <property type="entry name" value="Enoyl-CoA_hyd/isom_CS"/>
</dbReference>
<reference evidence="3 4" key="1">
    <citation type="journal article" date="2013" name="Int. J. Syst. Evol. Microbiol.">
        <title>Comamonas guangdongensis sp. nov., isolated from subterranean forest sediment, and emended description of the genus Comamonas.</title>
        <authorList>
            <person name="Zhang J."/>
            <person name="Wang Y."/>
            <person name="Zhou S."/>
            <person name="Wu C."/>
            <person name="He J."/>
            <person name="Li F."/>
        </authorList>
    </citation>
    <scope>NUCLEOTIDE SEQUENCE [LARGE SCALE GENOMIC DNA]</scope>
    <source>
        <strain evidence="3 4">CCTCC AB2011133</strain>
    </source>
</reference>
<comment type="similarity">
    <text evidence="1 2">Belongs to the enoyl-CoA hydratase/isomerase family.</text>
</comment>
<dbReference type="InterPro" id="IPR029045">
    <property type="entry name" value="ClpP/crotonase-like_dom_sf"/>
</dbReference>
<keyword evidence="4" id="KW-1185">Reference proteome</keyword>
<evidence type="ECO:0000256" key="1">
    <source>
        <dbReference type="ARBA" id="ARBA00005254"/>
    </source>
</evidence>
<evidence type="ECO:0000313" key="4">
    <source>
        <dbReference type="Proteomes" id="UP001561046"/>
    </source>
</evidence>